<protein>
    <submittedName>
        <fullName evidence="1">Uncharacterized protein</fullName>
    </submittedName>
</protein>
<evidence type="ECO:0000313" key="2">
    <source>
        <dbReference type="Proteomes" id="UP001239445"/>
    </source>
</evidence>
<gene>
    <name evidence="1" type="ORF">QBC47DRAFT_196294</name>
</gene>
<comment type="caution">
    <text evidence="1">The sequence shown here is derived from an EMBL/GenBank/DDBJ whole genome shotgun (WGS) entry which is preliminary data.</text>
</comment>
<dbReference type="EMBL" id="MU839833">
    <property type="protein sequence ID" value="KAK1755773.1"/>
    <property type="molecule type" value="Genomic_DNA"/>
</dbReference>
<dbReference type="AlphaFoldDB" id="A0AAJ0F9V9"/>
<dbReference type="Proteomes" id="UP001239445">
    <property type="component" value="Unassembled WGS sequence"/>
</dbReference>
<sequence length="201" mass="22467">MDFIPFFRPAGDLLLAGFIVRILPPSAPKFSGFGCQQIWNFSFFITGILVKEEPIPLANWVFPDREAVKRFQGSALDSGDQSAFALLLATGTLGLVLMEIQGSDFKTVRYRQASTASCNGITEKLLDLVVHWVVSLAETKLRKKRCSLARLYGSCSRRTFMTLKLPRQDCSSTNQIQWSRGIEFWWGKSPTTFLPGTCSAD</sequence>
<organism evidence="1 2">
    <name type="scientific">Echria macrotheca</name>
    <dbReference type="NCBI Taxonomy" id="438768"/>
    <lineage>
        <taxon>Eukaryota</taxon>
        <taxon>Fungi</taxon>
        <taxon>Dikarya</taxon>
        <taxon>Ascomycota</taxon>
        <taxon>Pezizomycotina</taxon>
        <taxon>Sordariomycetes</taxon>
        <taxon>Sordariomycetidae</taxon>
        <taxon>Sordariales</taxon>
        <taxon>Schizotheciaceae</taxon>
        <taxon>Echria</taxon>
    </lineage>
</organism>
<name>A0AAJ0F9V9_9PEZI</name>
<evidence type="ECO:0000313" key="1">
    <source>
        <dbReference type="EMBL" id="KAK1755773.1"/>
    </source>
</evidence>
<proteinExistence type="predicted"/>
<accession>A0AAJ0F9V9</accession>
<keyword evidence="2" id="KW-1185">Reference proteome</keyword>
<reference evidence="1" key="1">
    <citation type="submission" date="2023-06" db="EMBL/GenBank/DDBJ databases">
        <title>Genome-scale phylogeny and comparative genomics of the fungal order Sordariales.</title>
        <authorList>
            <consortium name="Lawrence Berkeley National Laboratory"/>
            <person name="Hensen N."/>
            <person name="Bonometti L."/>
            <person name="Westerberg I."/>
            <person name="Brannstrom I.O."/>
            <person name="Guillou S."/>
            <person name="Cros-Aarteil S."/>
            <person name="Calhoun S."/>
            <person name="Haridas S."/>
            <person name="Kuo A."/>
            <person name="Mondo S."/>
            <person name="Pangilinan J."/>
            <person name="Riley R."/>
            <person name="Labutti K."/>
            <person name="Andreopoulos B."/>
            <person name="Lipzen A."/>
            <person name="Chen C."/>
            <person name="Yanf M."/>
            <person name="Daum C."/>
            <person name="Ng V."/>
            <person name="Clum A."/>
            <person name="Steindorff A."/>
            <person name="Ohm R."/>
            <person name="Martin F."/>
            <person name="Silar P."/>
            <person name="Natvig D."/>
            <person name="Lalanne C."/>
            <person name="Gautier V."/>
            <person name="Ament-Velasquez S.L."/>
            <person name="Kruys A."/>
            <person name="Hutchinson M.I."/>
            <person name="Powell A.J."/>
            <person name="Barry K."/>
            <person name="Miller A.N."/>
            <person name="Grigoriev I.V."/>
            <person name="Debuchy R."/>
            <person name="Gladieux P."/>
            <person name="Thoren M.H."/>
            <person name="Johannesson H."/>
        </authorList>
    </citation>
    <scope>NUCLEOTIDE SEQUENCE</scope>
    <source>
        <strain evidence="1">PSN4</strain>
    </source>
</reference>